<reference evidence="4" key="3">
    <citation type="submission" date="2015-06" db="UniProtKB">
        <authorList>
            <consortium name="EnsemblMetazoa"/>
        </authorList>
    </citation>
    <scope>IDENTIFICATION</scope>
</reference>
<feature type="signal peptide" evidence="2">
    <location>
        <begin position="1"/>
        <end position="17"/>
    </location>
</feature>
<feature type="chain" id="PRO_5010980819" description="Saposin B-type domain-containing protein" evidence="2">
    <location>
        <begin position="18"/>
        <end position="234"/>
    </location>
</feature>
<keyword evidence="2" id="KW-0732">Signal</keyword>
<protein>
    <recommendedName>
        <fullName evidence="6">Saposin B-type domain-containing protein</fullName>
    </recommendedName>
</protein>
<dbReference type="Proteomes" id="UP000015101">
    <property type="component" value="Unassembled WGS sequence"/>
</dbReference>
<dbReference type="RefSeq" id="XP_009011556.1">
    <property type="nucleotide sequence ID" value="XM_009013308.1"/>
</dbReference>
<dbReference type="EnsemblMetazoa" id="HelroT183721">
    <property type="protein sequence ID" value="HelroP183721"/>
    <property type="gene ID" value="HelroG183721"/>
</dbReference>
<dbReference type="EMBL" id="KB095884">
    <property type="protein sequence ID" value="ESO10349.1"/>
    <property type="molecule type" value="Genomic_DNA"/>
</dbReference>
<evidence type="ECO:0008006" key="6">
    <source>
        <dbReference type="Google" id="ProtNLM"/>
    </source>
</evidence>
<dbReference type="AlphaFoldDB" id="T1FK39"/>
<gene>
    <name evidence="4" type="primary">20209188</name>
    <name evidence="3" type="ORF">HELRODRAFT_183721</name>
</gene>
<dbReference type="HOGENOM" id="CLU_1186136_0_0_1"/>
<feature type="compositionally biased region" description="Basic and acidic residues" evidence="1">
    <location>
        <begin position="189"/>
        <end position="200"/>
    </location>
</feature>
<evidence type="ECO:0000256" key="1">
    <source>
        <dbReference type="SAM" id="MobiDB-lite"/>
    </source>
</evidence>
<dbReference type="CTD" id="20209188"/>
<feature type="compositionally biased region" description="Polar residues" evidence="1">
    <location>
        <begin position="201"/>
        <end position="211"/>
    </location>
</feature>
<proteinExistence type="predicted"/>
<dbReference type="KEGG" id="hro:HELRODRAFT_183721"/>
<name>T1FK39_HELRO</name>
<dbReference type="GeneID" id="20209188"/>
<reference evidence="3 5" key="2">
    <citation type="journal article" date="2013" name="Nature">
        <title>Insights into bilaterian evolution from three spiralian genomes.</title>
        <authorList>
            <person name="Simakov O."/>
            <person name="Marletaz F."/>
            <person name="Cho S.J."/>
            <person name="Edsinger-Gonzales E."/>
            <person name="Havlak P."/>
            <person name="Hellsten U."/>
            <person name="Kuo D.H."/>
            <person name="Larsson T."/>
            <person name="Lv J."/>
            <person name="Arendt D."/>
            <person name="Savage R."/>
            <person name="Osoegawa K."/>
            <person name="de Jong P."/>
            <person name="Grimwood J."/>
            <person name="Chapman J.A."/>
            <person name="Shapiro H."/>
            <person name="Aerts A."/>
            <person name="Otillar R.P."/>
            <person name="Terry A.Y."/>
            <person name="Boore J.L."/>
            <person name="Grigoriev I.V."/>
            <person name="Lindberg D.R."/>
            <person name="Seaver E.C."/>
            <person name="Weisblat D.A."/>
            <person name="Putnam N.H."/>
            <person name="Rokhsar D.S."/>
        </authorList>
    </citation>
    <scope>NUCLEOTIDE SEQUENCE</scope>
</reference>
<dbReference type="EMBL" id="AMQM01008963">
    <property type="status" value="NOT_ANNOTATED_CDS"/>
    <property type="molecule type" value="Genomic_DNA"/>
</dbReference>
<evidence type="ECO:0000313" key="4">
    <source>
        <dbReference type="EnsemblMetazoa" id="HelroP183721"/>
    </source>
</evidence>
<feature type="compositionally biased region" description="Basic and acidic residues" evidence="1">
    <location>
        <begin position="212"/>
        <end position="228"/>
    </location>
</feature>
<reference evidence="5" key="1">
    <citation type="submission" date="2012-12" db="EMBL/GenBank/DDBJ databases">
        <authorList>
            <person name="Hellsten U."/>
            <person name="Grimwood J."/>
            <person name="Chapman J.A."/>
            <person name="Shapiro H."/>
            <person name="Aerts A."/>
            <person name="Otillar R.P."/>
            <person name="Terry A.Y."/>
            <person name="Boore J.L."/>
            <person name="Simakov O."/>
            <person name="Marletaz F."/>
            <person name="Cho S.-J."/>
            <person name="Edsinger-Gonzales E."/>
            <person name="Havlak P."/>
            <person name="Kuo D.-H."/>
            <person name="Larsson T."/>
            <person name="Lv J."/>
            <person name="Arendt D."/>
            <person name="Savage R."/>
            <person name="Osoegawa K."/>
            <person name="de Jong P."/>
            <person name="Lindberg D.R."/>
            <person name="Seaver E.C."/>
            <person name="Weisblat D.A."/>
            <person name="Putnam N.H."/>
            <person name="Grigoriev I.V."/>
            <person name="Rokhsar D.S."/>
        </authorList>
    </citation>
    <scope>NUCLEOTIDE SEQUENCE</scope>
</reference>
<evidence type="ECO:0000313" key="5">
    <source>
        <dbReference type="Proteomes" id="UP000015101"/>
    </source>
</evidence>
<evidence type="ECO:0000313" key="3">
    <source>
        <dbReference type="EMBL" id="ESO10349.1"/>
    </source>
</evidence>
<accession>T1FK39</accession>
<organism evidence="4 5">
    <name type="scientific">Helobdella robusta</name>
    <name type="common">Californian leech</name>
    <dbReference type="NCBI Taxonomy" id="6412"/>
    <lineage>
        <taxon>Eukaryota</taxon>
        <taxon>Metazoa</taxon>
        <taxon>Spiralia</taxon>
        <taxon>Lophotrochozoa</taxon>
        <taxon>Annelida</taxon>
        <taxon>Clitellata</taxon>
        <taxon>Hirudinea</taxon>
        <taxon>Rhynchobdellida</taxon>
        <taxon>Glossiphoniidae</taxon>
        <taxon>Helobdella</taxon>
    </lineage>
</organism>
<sequence>MNLIALITLAALQCASVQPIICSMCSAQLKLLDELEDFNDPCFVRPPAQECDHMYKACYVYLLVNMTKPYTAFDNGKLTLETSFVGDKSNCGKPDELFTIGEHVTTKNKKFYKENIVNKWKSSRCVDKSETEEHYFSDYNDQSNTNHLEPDNDSRDEGYQNEDGHEIYHESDDKNKDDREDGREDDGEEIHPDGHSRSEQKGGSQDVNENYSNKDTKDSRDHDSRVNSEDGEEY</sequence>
<feature type="region of interest" description="Disordered" evidence="1">
    <location>
        <begin position="136"/>
        <end position="234"/>
    </location>
</feature>
<feature type="compositionally biased region" description="Basic and acidic residues" evidence="1">
    <location>
        <begin position="148"/>
        <end position="182"/>
    </location>
</feature>
<evidence type="ECO:0000256" key="2">
    <source>
        <dbReference type="SAM" id="SignalP"/>
    </source>
</evidence>
<dbReference type="InParanoid" id="T1FK39"/>
<keyword evidence="5" id="KW-1185">Reference proteome</keyword>